<comment type="caution">
    <text evidence="4">The sequence shown here is derived from an EMBL/GenBank/DDBJ whole genome shotgun (WGS) entry which is preliminary data.</text>
</comment>
<reference evidence="4 5" key="1">
    <citation type="submission" date="2022-12" db="EMBL/GenBank/DDBJ databases">
        <title>Chromosome-level genome of Tegillarca granosa.</title>
        <authorList>
            <person name="Kim J."/>
        </authorList>
    </citation>
    <scope>NUCLEOTIDE SEQUENCE [LARGE SCALE GENOMIC DNA]</scope>
    <source>
        <strain evidence="4">Teg-2019</strain>
        <tissue evidence="4">Adductor muscle</tissue>
    </source>
</reference>
<sequence>MQILSRHDLLHKQHFGIQMVPAEPYHGCSAFTNEDLLKNSVVLVDRGGCSFLTKTLNIQQAGGIAAIIADNDKENFEAYVDMIQDGTERPVTIPALFLLGKDGFMIRKSLEKAKLLSAVINIPVNITGVPSMRLNQPPWTFCL</sequence>
<feature type="domain" description="PA" evidence="3">
    <location>
        <begin position="20"/>
        <end position="103"/>
    </location>
</feature>
<evidence type="ECO:0000256" key="2">
    <source>
        <dbReference type="ARBA" id="ARBA00023180"/>
    </source>
</evidence>
<name>A0ABQ9FLT9_TEGGR</name>
<evidence type="ECO:0000313" key="4">
    <source>
        <dbReference type="EMBL" id="KAJ8317701.1"/>
    </source>
</evidence>
<dbReference type="InterPro" id="IPR046450">
    <property type="entry name" value="PA_dom_sf"/>
</dbReference>
<evidence type="ECO:0000313" key="5">
    <source>
        <dbReference type="Proteomes" id="UP001217089"/>
    </source>
</evidence>
<dbReference type="Proteomes" id="UP001217089">
    <property type="component" value="Unassembled WGS sequence"/>
</dbReference>
<dbReference type="Gene3D" id="3.50.30.30">
    <property type="match status" value="1"/>
</dbReference>
<evidence type="ECO:0000259" key="3">
    <source>
        <dbReference type="Pfam" id="PF02225"/>
    </source>
</evidence>
<keyword evidence="5" id="KW-1185">Reference proteome</keyword>
<accession>A0ABQ9FLT9</accession>
<dbReference type="SUPFAM" id="SSF52025">
    <property type="entry name" value="PA domain"/>
    <property type="match status" value="1"/>
</dbReference>
<dbReference type="EMBL" id="JARBDR010000246">
    <property type="protein sequence ID" value="KAJ8317701.1"/>
    <property type="molecule type" value="Genomic_DNA"/>
</dbReference>
<evidence type="ECO:0000256" key="1">
    <source>
        <dbReference type="ARBA" id="ARBA00022729"/>
    </source>
</evidence>
<protein>
    <recommendedName>
        <fullName evidence="3">PA domain-containing protein</fullName>
    </recommendedName>
</protein>
<dbReference type="InterPro" id="IPR003137">
    <property type="entry name" value="PA_domain"/>
</dbReference>
<dbReference type="Pfam" id="PF02225">
    <property type="entry name" value="PA"/>
    <property type="match status" value="1"/>
</dbReference>
<gene>
    <name evidence="4" type="ORF">KUTeg_005605</name>
</gene>
<organism evidence="4 5">
    <name type="scientific">Tegillarca granosa</name>
    <name type="common">Malaysian cockle</name>
    <name type="synonym">Anadara granosa</name>
    <dbReference type="NCBI Taxonomy" id="220873"/>
    <lineage>
        <taxon>Eukaryota</taxon>
        <taxon>Metazoa</taxon>
        <taxon>Spiralia</taxon>
        <taxon>Lophotrochozoa</taxon>
        <taxon>Mollusca</taxon>
        <taxon>Bivalvia</taxon>
        <taxon>Autobranchia</taxon>
        <taxon>Pteriomorphia</taxon>
        <taxon>Arcoida</taxon>
        <taxon>Arcoidea</taxon>
        <taxon>Arcidae</taxon>
        <taxon>Tegillarca</taxon>
    </lineage>
</organism>
<keyword evidence="1" id="KW-0732">Signal</keyword>
<keyword evidence="2" id="KW-0325">Glycoprotein</keyword>
<dbReference type="PANTHER" id="PTHR22702:SF1">
    <property type="entry name" value="PROTEASE-ASSOCIATED DOMAIN-CONTAINING PROTEIN 1"/>
    <property type="match status" value="1"/>
</dbReference>
<dbReference type="PANTHER" id="PTHR22702">
    <property type="entry name" value="PROTEASE-ASSOCIATED DOMAIN-CONTAINING PROTEIN"/>
    <property type="match status" value="1"/>
</dbReference>
<proteinExistence type="predicted"/>